<evidence type="ECO:0000256" key="3">
    <source>
        <dbReference type="ARBA" id="ARBA00022676"/>
    </source>
</evidence>
<name>A0A0H4J0V6_9PROT</name>
<dbReference type="EMBL" id="CP011002">
    <property type="protein sequence ID" value="AKO66434.1"/>
    <property type="molecule type" value="Genomic_DNA"/>
</dbReference>
<keyword evidence="5" id="KW-0378">Hydrolase</keyword>
<dbReference type="GO" id="GO:0071555">
    <property type="term" value="P:cell wall organization"/>
    <property type="evidence" value="ECO:0007669"/>
    <property type="project" value="UniProtKB-UniRule"/>
</dbReference>
<proteinExistence type="inferred from homology"/>
<organism evidence="11 12">
    <name type="scientific">Methylophilales bacterium MBRS-H7</name>
    <dbReference type="NCBI Taxonomy" id="1623450"/>
    <lineage>
        <taxon>Bacteria</taxon>
        <taxon>Pseudomonadati</taxon>
        <taxon>Pseudomonadota</taxon>
        <taxon>Betaproteobacteria</taxon>
        <taxon>Nitrosomonadales</taxon>
        <taxon>OM43 clade</taxon>
    </lineage>
</organism>
<dbReference type="GO" id="GO:0018104">
    <property type="term" value="P:peptidoglycan-protein cross-linking"/>
    <property type="evidence" value="ECO:0007669"/>
    <property type="project" value="TreeGrafter"/>
</dbReference>
<dbReference type="Pfam" id="PF03734">
    <property type="entry name" value="YkuD"/>
    <property type="match status" value="1"/>
</dbReference>
<keyword evidence="12" id="KW-1185">Reference proteome</keyword>
<reference evidence="11 12" key="1">
    <citation type="submission" date="2015-03" db="EMBL/GenBank/DDBJ databases">
        <title>Comparative analysis of the OM43 clade including a novel species from Red Sea uncovers genomic and metabolic diversity among marine methylotrophs.</title>
        <authorList>
            <person name="Jimenez-Infante F."/>
            <person name="Ngugi D.K."/>
            <person name="Vinu M."/>
            <person name="Alam I."/>
            <person name="Kamau A."/>
            <person name="Blom J."/>
            <person name="Bajic V.B."/>
            <person name="Stingl U."/>
        </authorList>
    </citation>
    <scope>NUCLEOTIDE SEQUENCE [LARGE SCALE GENOMIC DNA]</scope>
    <source>
        <strain evidence="11 12">MBRSH7</strain>
    </source>
</reference>
<feature type="active site" description="Nucleophile" evidence="9">
    <location>
        <position position="130"/>
    </location>
</feature>
<dbReference type="PANTHER" id="PTHR30582:SF24">
    <property type="entry name" value="L,D-TRANSPEPTIDASE ERFK_SRFK-RELATED"/>
    <property type="match status" value="1"/>
</dbReference>
<dbReference type="AlphaFoldDB" id="A0A0H4J0V6"/>
<feature type="domain" description="L,D-TPase catalytic" evidence="10">
    <location>
        <begin position="1"/>
        <end position="154"/>
    </location>
</feature>
<dbReference type="GO" id="GO:0071972">
    <property type="term" value="F:peptidoglycan L,D-transpeptidase activity"/>
    <property type="evidence" value="ECO:0007669"/>
    <property type="project" value="TreeGrafter"/>
</dbReference>
<keyword evidence="7 9" id="KW-0573">Peptidoglycan synthesis</keyword>
<dbReference type="GO" id="GO:0016757">
    <property type="term" value="F:glycosyltransferase activity"/>
    <property type="evidence" value="ECO:0007669"/>
    <property type="project" value="UniProtKB-KW"/>
</dbReference>
<accession>A0A0H4J0V6</accession>
<evidence type="ECO:0000256" key="7">
    <source>
        <dbReference type="ARBA" id="ARBA00022984"/>
    </source>
</evidence>
<keyword evidence="6 9" id="KW-0133">Cell shape</keyword>
<dbReference type="GO" id="GO:0008360">
    <property type="term" value="P:regulation of cell shape"/>
    <property type="evidence" value="ECO:0007669"/>
    <property type="project" value="UniProtKB-UniRule"/>
</dbReference>
<dbReference type="OrthoDB" id="9787225at2"/>
<evidence type="ECO:0000313" key="12">
    <source>
        <dbReference type="Proteomes" id="UP000066549"/>
    </source>
</evidence>
<dbReference type="GO" id="GO:0005576">
    <property type="term" value="C:extracellular region"/>
    <property type="evidence" value="ECO:0007669"/>
    <property type="project" value="TreeGrafter"/>
</dbReference>
<evidence type="ECO:0000313" key="11">
    <source>
        <dbReference type="EMBL" id="AKO66434.1"/>
    </source>
</evidence>
<evidence type="ECO:0000259" key="10">
    <source>
        <dbReference type="PROSITE" id="PS52029"/>
    </source>
</evidence>
<dbReference type="UniPathway" id="UPA00219"/>
<dbReference type="Gene3D" id="2.40.440.10">
    <property type="entry name" value="L,D-transpeptidase catalytic domain-like"/>
    <property type="match status" value="1"/>
</dbReference>
<feature type="active site" description="Proton donor/acceptor" evidence="9">
    <location>
        <position position="114"/>
    </location>
</feature>
<keyword evidence="3" id="KW-0328">Glycosyltransferase</keyword>
<evidence type="ECO:0000256" key="8">
    <source>
        <dbReference type="ARBA" id="ARBA00023316"/>
    </source>
</evidence>
<comment type="pathway">
    <text evidence="1 9">Cell wall biogenesis; peptidoglycan biosynthesis.</text>
</comment>
<sequence>MIEVSIKTQTLTLLRDKEIVSRYPISSAKKGVGQVKNSNCTPIGSHIIRAKIGAGYPMHAIFQARRWKGELWDPDAKIDSEDLILSRILWLSGTEIGFNRLENVDTMQRFIYIHGTHDEENIGHPVSHGCIRMKNKDVINLFDLVNVGEEVIINE</sequence>
<protein>
    <submittedName>
        <fullName evidence="11">Peptidase</fullName>
    </submittedName>
</protein>
<evidence type="ECO:0000256" key="2">
    <source>
        <dbReference type="ARBA" id="ARBA00005992"/>
    </source>
</evidence>
<evidence type="ECO:0000256" key="4">
    <source>
        <dbReference type="ARBA" id="ARBA00022679"/>
    </source>
</evidence>
<keyword evidence="4" id="KW-0808">Transferase</keyword>
<evidence type="ECO:0000256" key="5">
    <source>
        <dbReference type="ARBA" id="ARBA00022801"/>
    </source>
</evidence>
<comment type="similarity">
    <text evidence="2">Belongs to the YkuD family.</text>
</comment>
<dbReference type="PANTHER" id="PTHR30582">
    <property type="entry name" value="L,D-TRANSPEPTIDASE"/>
    <property type="match status" value="1"/>
</dbReference>
<dbReference type="CDD" id="cd16913">
    <property type="entry name" value="YkuD_like"/>
    <property type="match status" value="1"/>
</dbReference>
<evidence type="ECO:0000256" key="6">
    <source>
        <dbReference type="ARBA" id="ARBA00022960"/>
    </source>
</evidence>
<dbReference type="SUPFAM" id="SSF141523">
    <property type="entry name" value="L,D-transpeptidase catalytic domain-like"/>
    <property type="match status" value="1"/>
</dbReference>
<gene>
    <name evidence="11" type="ORF">VI33_01315</name>
</gene>
<keyword evidence="8 9" id="KW-0961">Cell wall biogenesis/degradation</keyword>
<evidence type="ECO:0000256" key="9">
    <source>
        <dbReference type="PROSITE-ProRule" id="PRU01373"/>
    </source>
</evidence>
<dbReference type="Proteomes" id="UP000066549">
    <property type="component" value="Chromosome"/>
</dbReference>
<evidence type="ECO:0000256" key="1">
    <source>
        <dbReference type="ARBA" id="ARBA00004752"/>
    </source>
</evidence>
<dbReference type="InterPro" id="IPR050979">
    <property type="entry name" value="LD-transpeptidase"/>
</dbReference>
<dbReference type="InterPro" id="IPR038063">
    <property type="entry name" value="Transpep_catalytic_dom"/>
</dbReference>
<dbReference type="InterPro" id="IPR005490">
    <property type="entry name" value="LD_TPept_cat_dom"/>
</dbReference>
<dbReference type="PROSITE" id="PS52029">
    <property type="entry name" value="LD_TPASE"/>
    <property type="match status" value="1"/>
</dbReference>